<dbReference type="AlphaFoldDB" id="A0A0A8YEP6"/>
<proteinExistence type="predicted"/>
<organism evidence="1">
    <name type="scientific">Arundo donax</name>
    <name type="common">Giant reed</name>
    <name type="synonym">Donax arundinaceus</name>
    <dbReference type="NCBI Taxonomy" id="35708"/>
    <lineage>
        <taxon>Eukaryota</taxon>
        <taxon>Viridiplantae</taxon>
        <taxon>Streptophyta</taxon>
        <taxon>Embryophyta</taxon>
        <taxon>Tracheophyta</taxon>
        <taxon>Spermatophyta</taxon>
        <taxon>Magnoliopsida</taxon>
        <taxon>Liliopsida</taxon>
        <taxon>Poales</taxon>
        <taxon>Poaceae</taxon>
        <taxon>PACMAD clade</taxon>
        <taxon>Arundinoideae</taxon>
        <taxon>Arundineae</taxon>
        <taxon>Arundo</taxon>
    </lineage>
</organism>
<reference evidence="1" key="2">
    <citation type="journal article" date="2015" name="Data Brief">
        <title>Shoot transcriptome of the giant reed, Arundo donax.</title>
        <authorList>
            <person name="Barrero R.A."/>
            <person name="Guerrero F.D."/>
            <person name="Moolhuijzen P."/>
            <person name="Goolsby J.A."/>
            <person name="Tidwell J."/>
            <person name="Bellgard S.E."/>
            <person name="Bellgard M.I."/>
        </authorList>
    </citation>
    <scope>NUCLEOTIDE SEQUENCE</scope>
    <source>
        <tissue evidence="1">Shoot tissue taken approximately 20 cm above the soil surface</tissue>
    </source>
</reference>
<accession>A0A0A8YEP6</accession>
<name>A0A0A8YEP6_ARUDO</name>
<dbReference type="EMBL" id="GBRH01273276">
    <property type="protein sequence ID" value="JAD24619.1"/>
    <property type="molecule type" value="Transcribed_RNA"/>
</dbReference>
<reference evidence="1" key="1">
    <citation type="submission" date="2014-09" db="EMBL/GenBank/DDBJ databases">
        <authorList>
            <person name="Magalhaes I.L.F."/>
            <person name="Oliveira U."/>
            <person name="Santos F.R."/>
            <person name="Vidigal T.H.D.A."/>
            <person name="Brescovit A.D."/>
            <person name="Santos A.J."/>
        </authorList>
    </citation>
    <scope>NUCLEOTIDE SEQUENCE</scope>
    <source>
        <tissue evidence="1">Shoot tissue taken approximately 20 cm above the soil surface</tissue>
    </source>
</reference>
<sequence>MICFNPFQPPDNCCYNCLFLLYQDSGIILFPSASLSFLGKKLFFSLEVSAVDTWLVLLLSKLGVF</sequence>
<protein>
    <submittedName>
        <fullName evidence="1">Uncharacterized protein</fullName>
    </submittedName>
</protein>
<evidence type="ECO:0000313" key="1">
    <source>
        <dbReference type="EMBL" id="JAD24619.1"/>
    </source>
</evidence>